<dbReference type="Gene3D" id="3.40.630.30">
    <property type="match status" value="1"/>
</dbReference>
<dbReference type="InterPro" id="IPR016181">
    <property type="entry name" value="Acyl_CoA_acyltransferase"/>
</dbReference>
<dbReference type="Proteomes" id="UP001165381">
    <property type="component" value="Unassembled WGS sequence"/>
</dbReference>
<organism evidence="2 3">
    <name type="scientific">Jejuia spongiicola</name>
    <dbReference type="NCBI Taxonomy" id="2942207"/>
    <lineage>
        <taxon>Bacteria</taxon>
        <taxon>Pseudomonadati</taxon>
        <taxon>Bacteroidota</taxon>
        <taxon>Flavobacteriia</taxon>
        <taxon>Flavobacteriales</taxon>
        <taxon>Flavobacteriaceae</taxon>
        <taxon>Jejuia</taxon>
    </lineage>
</organism>
<evidence type="ECO:0000313" key="2">
    <source>
        <dbReference type="EMBL" id="MCL6294990.1"/>
    </source>
</evidence>
<feature type="domain" description="BioF2-like acetyltransferase" evidence="1">
    <location>
        <begin position="88"/>
        <end position="235"/>
    </location>
</feature>
<keyword evidence="3" id="KW-1185">Reference proteome</keyword>
<dbReference type="EC" id="2.3.1.-" evidence="2"/>
<evidence type="ECO:0000259" key="1">
    <source>
        <dbReference type="Pfam" id="PF13480"/>
    </source>
</evidence>
<accession>A0ABT0QDC2</accession>
<protein>
    <submittedName>
        <fullName evidence="2">GNAT family N-acetyltransferase</fullName>
        <ecNumber evidence="2">2.3.1.-</ecNumber>
    </submittedName>
</protein>
<comment type="caution">
    <text evidence="2">The sequence shown here is derived from an EMBL/GenBank/DDBJ whole genome shotgun (WGS) entry which is preliminary data.</text>
</comment>
<reference evidence="2" key="1">
    <citation type="submission" date="2022-05" db="EMBL/GenBank/DDBJ databases">
        <authorList>
            <person name="Park J.-S."/>
        </authorList>
    </citation>
    <scope>NUCLEOTIDE SEQUENCE</scope>
    <source>
        <strain evidence="2">2012CJ34-3</strain>
    </source>
</reference>
<dbReference type="SUPFAM" id="SSF55729">
    <property type="entry name" value="Acyl-CoA N-acyltransferases (Nat)"/>
    <property type="match status" value="1"/>
</dbReference>
<dbReference type="GO" id="GO:0016746">
    <property type="term" value="F:acyltransferase activity"/>
    <property type="evidence" value="ECO:0007669"/>
    <property type="project" value="UniProtKB-KW"/>
</dbReference>
<dbReference type="EMBL" id="JAMFLZ010000003">
    <property type="protein sequence ID" value="MCL6294990.1"/>
    <property type="molecule type" value="Genomic_DNA"/>
</dbReference>
<gene>
    <name evidence="2" type="ORF">M3P09_08300</name>
</gene>
<keyword evidence="2" id="KW-0012">Acyltransferase</keyword>
<proteinExistence type="predicted"/>
<dbReference type="InterPro" id="IPR038740">
    <property type="entry name" value="BioF2-like_GNAT_dom"/>
</dbReference>
<dbReference type="RefSeq" id="WP_249972758.1">
    <property type="nucleotide sequence ID" value="NZ_JAMFLZ010000003.1"/>
</dbReference>
<name>A0ABT0QDC2_9FLAO</name>
<dbReference type="Pfam" id="PF13480">
    <property type="entry name" value="Acetyltransf_6"/>
    <property type="match status" value="1"/>
</dbReference>
<keyword evidence="2" id="KW-0808">Transferase</keyword>
<sequence>MENKINAFYASHLLNKLTNVSFAATLISSNTFKTIYIVKDIPDYLSIEFQTPNDTYHFKTVKQYKGYLINLKGYDNKEAFITDNLNKRNRKNLYSKERSLNKNHKISTQFFFGSISKEKHDNIFETFYILLKKRFNEKHIHNRYLSNWKDIQTSTFQKILDKKASLHIIYDEMKPIAITLNFHKGDIVFSHIQAYNTNYSKYNMGDICVINQIEWLINNSINVFDLSMGKTYYKEKWSNYTYTFIYHIFYKQKSLFSKIYAKIITNELKLIQFLRDKNIIGKLMNFDKLLYYYRNIGTK</sequence>
<evidence type="ECO:0000313" key="3">
    <source>
        <dbReference type="Proteomes" id="UP001165381"/>
    </source>
</evidence>